<dbReference type="PANTHER" id="PTHR13715:SF99">
    <property type="entry name" value="INOSITOL 1,4,5-TRISPHOSPHATE RECEPTOR-LIKE PROTEIN A"/>
    <property type="match status" value="1"/>
</dbReference>
<dbReference type="Pfam" id="PF08709">
    <property type="entry name" value="Ins145_P3_rec"/>
    <property type="match status" value="1"/>
</dbReference>
<keyword evidence="22" id="KW-1185">Reference proteome</keyword>
<evidence type="ECO:0000256" key="9">
    <source>
        <dbReference type="ARBA" id="ARBA00023136"/>
    </source>
</evidence>
<accession>A0A078ASZ8</accession>
<dbReference type="InterPro" id="IPR013662">
    <property type="entry name" value="RIH_assoc-dom"/>
</dbReference>
<dbReference type="Pfam" id="PF08454">
    <property type="entry name" value="RIH_assoc"/>
    <property type="match status" value="1"/>
</dbReference>
<comment type="subcellular location">
    <subcellularLocation>
        <location evidence="1">Endoplasmic reticulum membrane</location>
        <topology evidence="1">Multi-pass membrane protein</topology>
    </subcellularLocation>
</comment>
<feature type="compositionally biased region" description="Basic residues" evidence="14">
    <location>
        <begin position="1262"/>
        <end position="1273"/>
    </location>
</feature>
<dbReference type="GO" id="GO:0005220">
    <property type="term" value="F:inositol 1,4,5-trisphosphate-gated calcium channel activity"/>
    <property type="evidence" value="ECO:0007669"/>
    <property type="project" value="InterPro"/>
</dbReference>
<feature type="domain" description="RIH" evidence="17">
    <location>
        <begin position="1331"/>
        <end position="1481"/>
    </location>
</feature>
<dbReference type="EMBL" id="CCKQ01012356">
    <property type="protein sequence ID" value="CDW83968.1"/>
    <property type="molecule type" value="Genomic_DNA"/>
</dbReference>
<evidence type="ECO:0000256" key="5">
    <source>
        <dbReference type="ARBA" id="ARBA00022737"/>
    </source>
</evidence>
<dbReference type="Pfam" id="PF01365">
    <property type="entry name" value="RYDR_ITPR"/>
    <property type="match status" value="2"/>
</dbReference>
<dbReference type="InterPro" id="IPR000699">
    <property type="entry name" value="RIH_dom"/>
</dbReference>
<dbReference type="PANTHER" id="PTHR13715">
    <property type="entry name" value="RYANODINE RECEPTOR AND IP3 RECEPTOR"/>
    <property type="match status" value="1"/>
</dbReference>
<feature type="transmembrane region" description="Helical" evidence="15">
    <location>
        <begin position="2376"/>
        <end position="2395"/>
    </location>
</feature>
<keyword evidence="3" id="KW-0813">Transport</keyword>
<evidence type="ECO:0000256" key="6">
    <source>
        <dbReference type="ARBA" id="ARBA00022824"/>
    </source>
</evidence>
<keyword evidence="7 15" id="KW-1133">Transmembrane helix</keyword>
<keyword evidence="12" id="KW-0407">Ion channel</keyword>
<dbReference type="Gene3D" id="2.80.10.50">
    <property type="match status" value="2"/>
</dbReference>
<feature type="compositionally biased region" description="Basic and acidic residues" evidence="14">
    <location>
        <begin position="1017"/>
        <end position="1027"/>
    </location>
</feature>
<evidence type="ECO:0000259" key="18">
    <source>
        <dbReference type="Pfam" id="PF02815"/>
    </source>
</evidence>
<dbReference type="PRINTS" id="PR00779">
    <property type="entry name" value="INSP3RECEPTR"/>
</dbReference>
<feature type="region of interest" description="Disordered" evidence="14">
    <location>
        <begin position="1003"/>
        <end position="1027"/>
    </location>
</feature>
<evidence type="ECO:0000259" key="19">
    <source>
        <dbReference type="Pfam" id="PF08454"/>
    </source>
</evidence>
<evidence type="ECO:0000313" key="21">
    <source>
        <dbReference type="EMBL" id="CDW83968.1"/>
    </source>
</evidence>
<keyword evidence="11" id="KW-1071">Ligand-gated ion channel</keyword>
<dbReference type="InterPro" id="IPR016093">
    <property type="entry name" value="MIR_motif"/>
</dbReference>
<feature type="domain" description="RIH" evidence="17">
    <location>
        <begin position="593"/>
        <end position="776"/>
    </location>
</feature>
<feature type="region of interest" description="Disordered" evidence="14">
    <location>
        <begin position="1755"/>
        <end position="1781"/>
    </location>
</feature>
<dbReference type="InterPro" id="IPR000493">
    <property type="entry name" value="InsP3_rcpt"/>
</dbReference>
<feature type="domain" description="Ion transport" evidence="16">
    <location>
        <begin position="2518"/>
        <end position="2683"/>
    </location>
</feature>
<keyword evidence="4 15" id="KW-0812">Transmembrane</keyword>
<keyword evidence="8" id="KW-0406">Ion transport</keyword>
<keyword evidence="13" id="KW-0175">Coiled coil</keyword>
<dbReference type="Gene3D" id="1.25.10.30">
    <property type="entry name" value="IP3 receptor type 1 binding core, RIH domain"/>
    <property type="match status" value="1"/>
</dbReference>
<feature type="transmembrane region" description="Helical" evidence="15">
    <location>
        <begin position="2566"/>
        <end position="2588"/>
    </location>
</feature>
<evidence type="ECO:0000256" key="1">
    <source>
        <dbReference type="ARBA" id="ARBA00004477"/>
    </source>
</evidence>
<proteinExistence type="inferred from homology"/>
<evidence type="ECO:0000259" key="20">
    <source>
        <dbReference type="Pfam" id="PF08709"/>
    </source>
</evidence>
<dbReference type="Pfam" id="PF02815">
    <property type="entry name" value="MIR"/>
    <property type="match status" value="1"/>
</dbReference>
<organism evidence="21 22">
    <name type="scientific">Stylonychia lemnae</name>
    <name type="common">Ciliate</name>
    <dbReference type="NCBI Taxonomy" id="5949"/>
    <lineage>
        <taxon>Eukaryota</taxon>
        <taxon>Sar</taxon>
        <taxon>Alveolata</taxon>
        <taxon>Ciliophora</taxon>
        <taxon>Intramacronucleata</taxon>
        <taxon>Spirotrichea</taxon>
        <taxon>Stichotrichia</taxon>
        <taxon>Sporadotrichida</taxon>
        <taxon>Oxytrichidae</taxon>
        <taxon>Stylonychinae</taxon>
        <taxon>Stylonychia</taxon>
    </lineage>
</organism>
<feature type="compositionally biased region" description="Basic and acidic residues" evidence="14">
    <location>
        <begin position="1758"/>
        <end position="1781"/>
    </location>
</feature>
<evidence type="ECO:0000256" key="8">
    <source>
        <dbReference type="ARBA" id="ARBA00023065"/>
    </source>
</evidence>
<feature type="transmembrane region" description="Helical" evidence="15">
    <location>
        <begin position="2656"/>
        <end position="2677"/>
    </location>
</feature>
<dbReference type="Pfam" id="PF00520">
    <property type="entry name" value="Ion_trans"/>
    <property type="match status" value="1"/>
</dbReference>
<feature type="domain" description="RyR/IP3R Homology associated" evidence="19">
    <location>
        <begin position="2045"/>
        <end position="2140"/>
    </location>
</feature>
<evidence type="ECO:0000256" key="3">
    <source>
        <dbReference type="ARBA" id="ARBA00022448"/>
    </source>
</evidence>
<keyword evidence="5" id="KW-0677">Repeat</keyword>
<sequence>MTQNHLKIGDCILLFTEQNSGFVASIGFNHQAVFVQKCDPSQLQHTPNVRNMAFKLIPRLSYDATREYEQTKKQYDALTVQKPSVEDGHMYEKGVKGVQRQETLHDKAALMRNLQVQKIRMTQEQEFNMRLIKIRHGDSVLYGSEIQLMHCDSRAFLQVSKQTADYDKECSKVELTTNPSSSRAVFEIYPRYKYRQPGEKIIFQDQILVYNSKFHSYLHFSGDLDLPQEENTDIPSSYRPKSPFRRLNPEALYQRFEVNISPIYKKWQILPYRSIAKPKESFLIHGGDVVRLKHAESGGYICVDDEFKAPNGERKAYIRIFKGDEDLEQLSTNSLFEIELDSETTEERGQLAVWQNEKEKVPAKMRFRHLNSGRVLQIKSMNIGGKEMHYMILAKVYPSQDEDQNHDFIKMEDQLDDNAKELLVNKTFFSLESSGHETENLIKCDSVVKIKSADLGYYINSVKIKTQQDEENNQDDAPGSDEDEGDVVVDDEFLERNSLEEEMSLIENDNHLDAKIFTPMNKDEFNNVIIQKIVLKKISREDDVFIIKKSHHKEIEDVLFIHSCVPTIKQFITQIRRKQIDKFTLPYFSSFEKTLENLIFFVTETESKDAFTCEGIPYKDRQKYLREIRVIDILVDILHYPFHEKLYNILDLTQRHPITRICKLVYRLLKHAVKDNTMNKFYVAQYIELYFNQAMTTTEQNNFQAENTITELLRNNKVLLDKQISKETIQNFIDLCKLQKKNERFLNLLSTLCSCNGDAVASNQDDTCEILLQDEDNRENLVLKMITVDSSHEIILKEHDVDGKTLWIKVEDLFEFSGKRDEYRIFNYFKALINLSAEICLQRNYKGILLLEKMYNSKQVLYCALSTSIPLKLRSKFAKLLLHLHIDKDPLENITIPVLTRVWHEISQSKTQLPQSKVRITDELLQLKPFVTKFFVQQNGISRAYEIDFNNYVLEVLGIVFGMLKLGFYENEEELIEMIDPLITLLDGSLDFITKEDEQIYRTQTQDQGNDNPGKSMAEKDGEDGNKRYKTNETNLLLMMIKNSIINVLSKVLDMQNDIRLTQFLIEFYKNNPKDTSAQTNFIQKVLKGKHKDEKVTKDEKFVEIKNANDQLVIDWMNKAFEDKMLDLERISARDFVCILLDLILYQNPDLVNNAFKLLVKFFSQKRSIIELATEVQLLEDDQEIAILKTVSVELTEMKKDAENAEFWFGYASQDALKKSRNIIDKFDMLTDLCIKKQERVYDFQDINKLNQSIQKQESRVSPKKSARRKSRNVQHINKEELIQKDNGTTLGAVMNATNESGSSSMLKDLNLSELVNEWDDDDLKVIQETDEADPQNQRLLRNLRAHEVALILIKQQDLSNAENQNSYLHVLERVYIFLIKFTKNNRENQQILMPHIDLFLQDIEFGVHAIELIAEIFRDNESLPGYNINQIVKKICSLADEQYIESPKKATLISFLQGFMKTNSLLLKDNQSLILNEVTNSQRKNTFYLFTGNEGLETYELYMEEMKKHYAQFMLDQKLVPEIFVPNELQYTIEYIKLLSVCGEGKNSMTELKCQSLFPIQEIVQNLKISEFCYPYKSSLVDFTLHIYLSTEKDQGDEYVVFIWQIIELFHEDIVKFIEVMTRHSKHKTKTIENERRAVNNKKSLVQGEIDKLTAVDIHKNFKLHNCFGSITIIELFQKYIYESLVPALNEFFELRMKMNEHQVALVRKIIRHFQKLSHYARSKVHVRNVNNIFKTLWKIPQLKELSEGVQNMAQNQDKKKGADGKATKKGSKEDNDDKKQLTNAEKLKAMMISAGDSQELIEEFEKEFQQLILSIIFIKKKSEIGFEGKNTLEPKDILKSLIGITDINSSIEKDLRKVSLKILRKTIELENKELTTPAAQWESEDWMKYEYQINERQGMLTSLGVVKLICRIISYESSRSIREEAILVAIAVLLGGNHKSQQKFYKYIQKDTENLFAEKVNDLMFQCFEVIKKSEIKRNAQMLKLYQVQKKIEELREILDVDGQEIKKLEQQLSILKDEIKDSESVNQSAKDAETLSPQRAIYMLQILLRFLQLLCENHNINLQNALREQLNIEGNPNGKTFDLVTQMAKLFGQYSKILNTVTVELGYQIVDCLIEFIQGPCHKNQKALISAKIIDSSRDYIAGFDKEVEYIPLGFSSDPEDQEQISVFKKKIVTLLLSLLEGETDIDIITRMTLSLDFGVMKERMLVVFTAFCQKMLKDDFSTVAELSVSHLENKLQKDSFEESITEAFEIFTLFHNLAENLESAKSHLDRKKFSNDEWKAYDFIRSHTGRIEIGVNSNLQRVYFPIIPVCHYISKESRKTLMTNVNRESQASKVNGLMNACPDLIDEMIHNEALNRAKIKITPQRLAVLKDFSTLMAVIINLILVIFLERYDNYKIPFSPSWVTSFIYYAGIVQGLSSGILIFFFAFTRGGLITKARWREYIKNNRGRFKTFSNEDRLDVTEMSIEMTTVILMTKGPEAPEFNLGDNLQFGNAFTRLQYYLFNVCFFFQDGTFQYYVLYFMISLLGLFYLDIYYAFHLLDFITRLPVLQNVIKSVTMNSTQLLMTGLLQLCIIFIYTTIGFFYLQDTFVDYNVDKYDNDNIGENMCGNMLQCFVTCVNLGLRNGGGIGDSTMPIGYIDPERWFIKFIYDCTFHLTVIVMMLNILFGIIIDTFAQLRDNKKQMDEDMQNICFICSLDRYTFDKYSDGFERHIERDHNLWQYVYYIVYLQMKDPTEYTGIESYVFEKYDSGDISWVPLMKALCLKGKLESE</sequence>
<evidence type="ECO:0000313" key="22">
    <source>
        <dbReference type="Proteomes" id="UP000039865"/>
    </source>
</evidence>
<feature type="region of interest" description="Disordered" evidence="14">
    <location>
        <begin position="1255"/>
        <end position="1274"/>
    </location>
</feature>
<evidence type="ECO:0000259" key="17">
    <source>
        <dbReference type="Pfam" id="PF01365"/>
    </source>
</evidence>
<dbReference type="GO" id="GO:0005789">
    <property type="term" value="C:endoplasmic reticulum membrane"/>
    <property type="evidence" value="ECO:0007669"/>
    <property type="project" value="UniProtKB-SubCell"/>
</dbReference>
<evidence type="ECO:0000256" key="12">
    <source>
        <dbReference type="ARBA" id="ARBA00023303"/>
    </source>
</evidence>
<feature type="domain" description="MIR" evidence="18">
    <location>
        <begin position="284"/>
        <end position="472"/>
    </location>
</feature>
<dbReference type="OMA" id="GSWLYIM"/>
<dbReference type="Gene3D" id="1.10.287.70">
    <property type="match status" value="1"/>
</dbReference>
<evidence type="ECO:0000256" key="2">
    <source>
        <dbReference type="ARBA" id="ARBA00009453"/>
    </source>
</evidence>
<feature type="coiled-coil region" evidence="13">
    <location>
        <begin position="1994"/>
        <end position="2071"/>
    </location>
</feature>
<feature type="transmembrane region" description="Helical" evidence="15">
    <location>
        <begin position="2520"/>
        <end position="2540"/>
    </location>
</feature>
<feature type="compositionally biased region" description="Acidic residues" evidence="14">
    <location>
        <begin position="469"/>
        <end position="486"/>
    </location>
</feature>
<dbReference type="InParanoid" id="A0A078ASZ8"/>
<dbReference type="GO" id="GO:0070679">
    <property type="term" value="F:inositol 1,4,5 trisphosphate binding"/>
    <property type="evidence" value="ECO:0007669"/>
    <property type="project" value="InterPro"/>
</dbReference>
<dbReference type="InterPro" id="IPR036300">
    <property type="entry name" value="MIR_dom_sf"/>
</dbReference>
<dbReference type="SUPFAM" id="SSF82109">
    <property type="entry name" value="MIR domain"/>
    <property type="match status" value="1"/>
</dbReference>
<feature type="transmembrane region" description="Helical" evidence="15">
    <location>
        <begin position="2407"/>
        <end position="2431"/>
    </location>
</feature>
<keyword evidence="10" id="KW-0675">Receptor</keyword>
<evidence type="ECO:0000256" key="4">
    <source>
        <dbReference type="ARBA" id="ARBA00022692"/>
    </source>
</evidence>
<dbReference type="OrthoDB" id="76898at2759"/>
<dbReference type="InterPro" id="IPR035910">
    <property type="entry name" value="RyR/IP3R_RIH_dom_sf"/>
</dbReference>
<name>A0A078ASZ8_STYLE</name>
<feature type="compositionally biased region" description="Polar residues" evidence="14">
    <location>
        <begin position="1003"/>
        <end position="1013"/>
    </location>
</feature>
<protein>
    <submittedName>
        <fullName evidence="21">Cation channel family protein</fullName>
    </submittedName>
</protein>
<dbReference type="InterPro" id="IPR005821">
    <property type="entry name" value="Ion_trans_dom"/>
</dbReference>
<keyword evidence="9 15" id="KW-0472">Membrane</keyword>
<dbReference type="InterPro" id="IPR014821">
    <property type="entry name" value="Ins145_P3_rcpt"/>
</dbReference>
<keyword evidence="6" id="KW-0256">Endoplasmic reticulum</keyword>
<comment type="similarity">
    <text evidence="2">Belongs to the InsP3 receptor family.</text>
</comment>
<dbReference type="InterPro" id="IPR015925">
    <property type="entry name" value="Ryanodine_IP3_receptor"/>
</dbReference>
<evidence type="ECO:0000256" key="14">
    <source>
        <dbReference type="SAM" id="MobiDB-lite"/>
    </source>
</evidence>
<evidence type="ECO:0000256" key="13">
    <source>
        <dbReference type="SAM" id="Coils"/>
    </source>
</evidence>
<evidence type="ECO:0000256" key="10">
    <source>
        <dbReference type="ARBA" id="ARBA00023170"/>
    </source>
</evidence>
<gene>
    <name evidence="21" type="primary">Contig10368.g11065</name>
    <name evidence="21" type="ORF">STYLEM_13023</name>
</gene>
<evidence type="ECO:0000259" key="16">
    <source>
        <dbReference type="Pfam" id="PF00520"/>
    </source>
</evidence>
<dbReference type="Proteomes" id="UP000039865">
    <property type="component" value="Unassembled WGS sequence"/>
</dbReference>
<evidence type="ECO:0000256" key="11">
    <source>
        <dbReference type="ARBA" id="ARBA00023286"/>
    </source>
</evidence>
<dbReference type="SUPFAM" id="SSF100909">
    <property type="entry name" value="IP3 receptor type 1 binding core, domain 2"/>
    <property type="match status" value="2"/>
</dbReference>
<evidence type="ECO:0000256" key="7">
    <source>
        <dbReference type="ARBA" id="ARBA00022989"/>
    </source>
</evidence>
<feature type="domain" description="Inositol 1,4,5-trisphosphate/ryanodine receptor" evidence="20">
    <location>
        <begin position="3"/>
        <end position="231"/>
    </location>
</feature>
<reference evidence="21 22" key="1">
    <citation type="submission" date="2014-06" db="EMBL/GenBank/DDBJ databases">
        <authorList>
            <person name="Swart Estienne"/>
        </authorList>
    </citation>
    <scope>NUCLEOTIDE SEQUENCE [LARGE SCALE GENOMIC DNA]</scope>
    <source>
        <strain evidence="21 22">130c</strain>
    </source>
</reference>
<feature type="region of interest" description="Disordered" evidence="14">
    <location>
        <begin position="466"/>
        <end position="486"/>
    </location>
</feature>
<evidence type="ECO:0000256" key="15">
    <source>
        <dbReference type="SAM" id="Phobius"/>
    </source>
</evidence>